<dbReference type="InterPro" id="IPR032816">
    <property type="entry name" value="VTT_dom"/>
</dbReference>
<organism evidence="3 4">
    <name type="scientific">Thalassobaculum litoreum DSM 18839</name>
    <dbReference type="NCBI Taxonomy" id="1123362"/>
    <lineage>
        <taxon>Bacteria</taxon>
        <taxon>Pseudomonadati</taxon>
        <taxon>Pseudomonadota</taxon>
        <taxon>Alphaproteobacteria</taxon>
        <taxon>Rhodospirillales</taxon>
        <taxon>Thalassobaculaceae</taxon>
        <taxon>Thalassobaculum</taxon>
    </lineage>
</organism>
<dbReference type="PANTHER" id="PTHR42709">
    <property type="entry name" value="ALKALINE PHOSPHATASE LIKE PROTEIN"/>
    <property type="match status" value="1"/>
</dbReference>
<keyword evidence="1" id="KW-1133">Transmembrane helix</keyword>
<keyword evidence="4" id="KW-1185">Reference proteome</keyword>
<evidence type="ECO:0000313" key="4">
    <source>
        <dbReference type="Proteomes" id="UP000198615"/>
    </source>
</evidence>
<feature type="transmembrane region" description="Helical" evidence="1">
    <location>
        <begin position="41"/>
        <end position="61"/>
    </location>
</feature>
<evidence type="ECO:0000313" key="3">
    <source>
        <dbReference type="EMBL" id="SDF08768.1"/>
    </source>
</evidence>
<dbReference type="PANTHER" id="PTHR42709:SF4">
    <property type="entry name" value="INNER MEMBRANE PROTEIN YQAA"/>
    <property type="match status" value="1"/>
</dbReference>
<dbReference type="InterPro" id="IPR051311">
    <property type="entry name" value="DedA_domain"/>
</dbReference>
<dbReference type="OrthoDB" id="9814483at2"/>
<comment type="caution">
    <text evidence="3">The sequence shown here is derived from an EMBL/GenBank/DDBJ whole genome shotgun (WGS) entry which is preliminary data.</text>
</comment>
<feature type="transmembrane region" description="Helical" evidence="1">
    <location>
        <begin position="91"/>
        <end position="113"/>
    </location>
</feature>
<name>A0A8G2BFZ3_9PROT</name>
<gene>
    <name evidence="3" type="ORF">SAMN05660686_00193</name>
</gene>
<accession>A0A8G2BFZ3</accession>
<proteinExistence type="predicted"/>
<evidence type="ECO:0000259" key="2">
    <source>
        <dbReference type="Pfam" id="PF09335"/>
    </source>
</evidence>
<feature type="transmembrane region" description="Helical" evidence="1">
    <location>
        <begin position="119"/>
        <end position="144"/>
    </location>
</feature>
<dbReference type="Pfam" id="PF09335">
    <property type="entry name" value="VTT_dom"/>
    <property type="match status" value="1"/>
</dbReference>
<feature type="domain" description="VTT" evidence="2">
    <location>
        <begin position="29"/>
        <end position="139"/>
    </location>
</feature>
<protein>
    <submittedName>
        <fullName evidence="3">Membrane protein YqaA, SNARE-associated domain</fullName>
    </submittedName>
</protein>
<sequence length="145" mass="16129">MSFIGAYGGLFLISLGAATFLPIQSEFLLTGLLLKTDYSVVALVLVASLGNTLGSVINWVIGLQIEKFKDKKWFPATPEQLDRASRWYQRYGYWSLLLSWAPFIGDPLTLAAGLMREPLWVFVILVAIAKTLRYVIVTALILGVF</sequence>
<dbReference type="RefSeq" id="WP_028794948.1">
    <property type="nucleotide sequence ID" value="NZ_FNBW01000001.1"/>
</dbReference>
<dbReference type="Proteomes" id="UP000198615">
    <property type="component" value="Unassembled WGS sequence"/>
</dbReference>
<keyword evidence="1" id="KW-0812">Transmembrane</keyword>
<keyword evidence="1" id="KW-0472">Membrane</keyword>
<dbReference type="EMBL" id="FNBW01000001">
    <property type="protein sequence ID" value="SDF08768.1"/>
    <property type="molecule type" value="Genomic_DNA"/>
</dbReference>
<dbReference type="AlphaFoldDB" id="A0A8G2BFZ3"/>
<evidence type="ECO:0000256" key="1">
    <source>
        <dbReference type="SAM" id="Phobius"/>
    </source>
</evidence>
<reference evidence="3 4" key="1">
    <citation type="submission" date="2016-10" db="EMBL/GenBank/DDBJ databases">
        <authorList>
            <person name="Varghese N."/>
            <person name="Submissions S."/>
        </authorList>
    </citation>
    <scope>NUCLEOTIDE SEQUENCE [LARGE SCALE GENOMIC DNA]</scope>
    <source>
        <strain evidence="3 4">DSM 18839</strain>
    </source>
</reference>